<evidence type="ECO:0000256" key="6">
    <source>
        <dbReference type="ARBA" id="ARBA00023004"/>
    </source>
</evidence>
<dbReference type="GeneID" id="4616367"/>
<dbReference type="HOGENOM" id="CLU_000604_1_1_2"/>
<dbReference type="PROSITE" id="PS50893">
    <property type="entry name" value="ABC_TRANSPORTER_2"/>
    <property type="match status" value="1"/>
</dbReference>
<dbReference type="GO" id="GO:0005524">
    <property type="term" value="F:ATP binding"/>
    <property type="evidence" value="ECO:0007669"/>
    <property type="project" value="UniProtKB-KW"/>
</dbReference>
<dbReference type="STRING" id="384616.Pisl_1960"/>
<dbReference type="OrthoDB" id="31298at2157"/>
<dbReference type="GO" id="GO:0016020">
    <property type="term" value="C:membrane"/>
    <property type="evidence" value="ECO:0007669"/>
    <property type="project" value="InterPro"/>
</dbReference>
<comment type="similarity">
    <text evidence="9">Belongs to the ABC transporter superfamily. Sulfate/tungstate importer (TC 3.A.1.6) family.</text>
</comment>
<evidence type="ECO:0000256" key="8">
    <source>
        <dbReference type="ARBA" id="ARBA00023136"/>
    </source>
</evidence>
<keyword evidence="8" id="KW-0472">Membrane</keyword>
<keyword evidence="4" id="KW-0547">Nucleotide-binding</keyword>
<dbReference type="PANTHER" id="PTHR42781:SF4">
    <property type="entry name" value="SPERMIDINE_PUTRESCINE IMPORT ATP-BINDING PROTEIN POTA"/>
    <property type="match status" value="1"/>
</dbReference>
<dbReference type="InterPro" id="IPR015853">
    <property type="entry name" value="ABC_transpr_FbpC"/>
</dbReference>
<keyword evidence="1" id="KW-0813">Transport</keyword>
<evidence type="ECO:0000259" key="14">
    <source>
        <dbReference type="PROSITE" id="PS50893"/>
    </source>
</evidence>
<evidence type="ECO:0000256" key="3">
    <source>
        <dbReference type="ARBA" id="ARBA00022496"/>
    </source>
</evidence>
<dbReference type="AlphaFoldDB" id="A1RVX5"/>
<dbReference type="InterPro" id="IPR050093">
    <property type="entry name" value="ABC_SmlMolc_Importer"/>
</dbReference>
<dbReference type="PANTHER" id="PTHR42781">
    <property type="entry name" value="SPERMIDINE/PUTRESCINE IMPORT ATP-BINDING PROTEIN POTA"/>
    <property type="match status" value="1"/>
</dbReference>
<gene>
    <name evidence="15" type="ordered locus">Pisl_1960</name>
</gene>
<dbReference type="InterPro" id="IPR003593">
    <property type="entry name" value="AAA+_ATPase"/>
</dbReference>
<dbReference type="InterPro" id="IPR003439">
    <property type="entry name" value="ABC_transporter-like_ATP-bd"/>
</dbReference>
<evidence type="ECO:0000256" key="4">
    <source>
        <dbReference type="ARBA" id="ARBA00022741"/>
    </source>
</evidence>
<dbReference type="EC" id="7.3.2.6" evidence="11"/>
<comment type="catalytic activity">
    <reaction evidence="13">
        <text>tungstate(in) + ATP + H2O = tungstate(out) + ADP + phosphate + H(+)</text>
        <dbReference type="Rhea" id="RHEA:35027"/>
        <dbReference type="ChEBI" id="CHEBI:15377"/>
        <dbReference type="ChEBI" id="CHEBI:15378"/>
        <dbReference type="ChEBI" id="CHEBI:30616"/>
        <dbReference type="ChEBI" id="CHEBI:43474"/>
        <dbReference type="ChEBI" id="CHEBI:46502"/>
        <dbReference type="ChEBI" id="CHEBI:456216"/>
        <dbReference type="EC" id="7.3.2.6"/>
    </reaction>
</comment>
<evidence type="ECO:0000256" key="11">
    <source>
        <dbReference type="ARBA" id="ARBA00039025"/>
    </source>
</evidence>
<dbReference type="Pfam" id="PF00005">
    <property type="entry name" value="ABC_tran"/>
    <property type="match status" value="1"/>
</dbReference>
<comment type="subunit">
    <text evidence="10">The complex is composed of two ATP-binding proteins (WtpC), two transmembrane proteins (WtpB) and a solute-binding protein (WtpA).</text>
</comment>
<dbReference type="GO" id="GO:0016887">
    <property type="term" value="F:ATP hydrolysis activity"/>
    <property type="evidence" value="ECO:0007669"/>
    <property type="project" value="InterPro"/>
</dbReference>
<keyword evidence="5 15" id="KW-0067">ATP-binding</keyword>
<dbReference type="eggNOG" id="arCOG00175">
    <property type="taxonomic scope" value="Archaea"/>
</dbReference>
<keyword evidence="2" id="KW-1003">Cell membrane</keyword>
<evidence type="ECO:0000256" key="5">
    <source>
        <dbReference type="ARBA" id="ARBA00022840"/>
    </source>
</evidence>
<dbReference type="SUPFAM" id="SSF52540">
    <property type="entry name" value="P-loop containing nucleoside triphosphate hydrolases"/>
    <property type="match status" value="1"/>
</dbReference>
<dbReference type="Gene3D" id="3.40.50.300">
    <property type="entry name" value="P-loop containing nucleotide triphosphate hydrolases"/>
    <property type="match status" value="1"/>
</dbReference>
<keyword evidence="16" id="KW-1185">Reference proteome</keyword>
<dbReference type="GO" id="GO:1901238">
    <property type="term" value="F:ABC-type tungstate transporter activity"/>
    <property type="evidence" value="ECO:0007669"/>
    <property type="project" value="UniProtKB-EC"/>
</dbReference>
<dbReference type="CDD" id="cd03259">
    <property type="entry name" value="ABC_Carb_Solutes_like"/>
    <property type="match status" value="1"/>
</dbReference>
<evidence type="ECO:0000313" key="16">
    <source>
        <dbReference type="Proteomes" id="UP000002595"/>
    </source>
</evidence>
<name>A1RVX5_PYRIL</name>
<feature type="domain" description="ABC transporter" evidence="14">
    <location>
        <begin position="3"/>
        <end position="230"/>
    </location>
</feature>
<dbReference type="SMART" id="SM00382">
    <property type="entry name" value="AAA"/>
    <property type="match status" value="1"/>
</dbReference>
<evidence type="ECO:0000256" key="2">
    <source>
        <dbReference type="ARBA" id="ARBA00022475"/>
    </source>
</evidence>
<dbReference type="InterPro" id="IPR027417">
    <property type="entry name" value="P-loop_NTPase"/>
</dbReference>
<accession>A1RVX5</accession>
<organism evidence="15 16">
    <name type="scientific">Pyrobaculum islandicum (strain DSM 4184 / JCM 9189 / GEO3)</name>
    <dbReference type="NCBI Taxonomy" id="384616"/>
    <lineage>
        <taxon>Archaea</taxon>
        <taxon>Thermoproteota</taxon>
        <taxon>Thermoprotei</taxon>
        <taxon>Thermoproteales</taxon>
        <taxon>Thermoproteaceae</taxon>
        <taxon>Pyrobaculum</taxon>
    </lineage>
</organism>
<evidence type="ECO:0000256" key="12">
    <source>
        <dbReference type="ARBA" id="ARBA00041133"/>
    </source>
</evidence>
<reference evidence="15" key="1">
    <citation type="submission" date="2006-12" db="EMBL/GenBank/DDBJ databases">
        <title>Complete sequence of Pyrobaculum islandicum DSM 4184.</title>
        <authorList>
            <person name="Copeland A."/>
            <person name="Lucas S."/>
            <person name="Lapidus A."/>
            <person name="Barry K."/>
            <person name="Detter J.C."/>
            <person name="Glavina del Rio T."/>
            <person name="Dalin E."/>
            <person name="Tice H."/>
            <person name="Pitluck S."/>
            <person name="Meincke L."/>
            <person name="Brettin T."/>
            <person name="Bruce D."/>
            <person name="Han C."/>
            <person name="Tapia R."/>
            <person name="Gilna P."/>
            <person name="Schmutz J."/>
            <person name="Larimer F."/>
            <person name="Land M."/>
            <person name="Hauser L."/>
            <person name="Kyrpides N."/>
            <person name="Mikhailova N."/>
            <person name="Cozen A.E."/>
            <person name="Fitz-Gibbon S.T."/>
            <person name="House C.H."/>
            <person name="Saltikov C."/>
            <person name="Lowe T."/>
            <person name="Richardson P."/>
        </authorList>
    </citation>
    <scope>NUCLEOTIDE SEQUENCE [LARGE SCALE GENOMIC DNA]</scope>
    <source>
        <strain evidence="15">DSM 4184</strain>
    </source>
</reference>
<keyword evidence="3" id="KW-0410">Iron transport</keyword>
<evidence type="ECO:0000256" key="13">
    <source>
        <dbReference type="ARBA" id="ARBA00047936"/>
    </source>
</evidence>
<evidence type="ECO:0000256" key="10">
    <source>
        <dbReference type="ARBA" id="ARBA00038781"/>
    </source>
</evidence>
<protein>
    <recommendedName>
        <fullName evidence="12">Molybdate/tungstate import ATP-binding protein WtpC</fullName>
        <ecNumber evidence="11">7.3.2.6</ecNumber>
    </recommendedName>
</protein>
<dbReference type="Proteomes" id="UP000002595">
    <property type="component" value="Chromosome"/>
</dbReference>
<keyword evidence="6" id="KW-0408">Iron</keyword>
<evidence type="ECO:0000256" key="1">
    <source>
        <dbReference type="ARBA" id="ARBA00022448"/>
    </source>
</evidence>
<evidence type="ECO:0000313" key="15">
    <source>
        <dbReference type="EMBL" id="ABL89107.1"/>
    </source>
</evidence>
<dbReference type="GO" id="GO:0015408">
    <property type="term" value="F:ABC-type ferric iron transporter activity"/>
    <property type="evidence" value="ECO:0007669"/>
    <property type="project" value="InterPro"/>
</dbReference>
<evidence type="ECO:0000256" key="9">
    <source>
        <dbReference type="ARBA" id="ARBA00038307"/>
    </source>
</evidence>
<dbReference type="EMBL" id="CP000504">
    <property type="protein sequence ID" value="ABL89107.1"/>
    <property type="molecule type" value="Genomic_DNA"/>
</dbReference>
<keyword evidence="7" id="KW-0406">Ion transport</keyword>
<sequence>MSIALKDVKKNFRDFRLGPINLDIENGGRVAIIGPSGSGKSTLLRIVAGFIKPDRGRVYINGVDVTDTEPWRRGVGVVFQSPALFPSLTVLENVAEPLLSRGVAKREAFKIAKEVLERLELGHLAGRYPAQLSRGQQQRVALARALAADPPILVLDEPLTALDPPLRGEILPYIYEASRGRTVLYVTHDFEEATYIAKRVVVLMDGRIVADGDAVELFENPPAPKVAEFLGYVNKIRADCGYLYFRPWDITPGGKYSGRILASWYRAGLYEVLAEVGGQPVRLILPQPPASGVVTFDIVRGRCFSV</sequence>
<evidence type="ECO:0000256" key="7">
    <source>
        <dbReference type="ARBA" id="ARBA00023065"/>
    </source>
</evidence>
<proteinExistence type="inferred from homology"/>
<dbReference type="KEGG" id="pis:Pisl_1960"/>
<dbReference type="RefSeq" id="WP_011763682.1">
    <property type="nucleotide sequence ID" value="NC_008701.1"/>
</dbReference>